<gene>
    <name evidence="2" type="ORF">LIER_36085</name>
</gene>
<dbReference type="AlphaFoldDB" id="A0AAV3P0I5"/>
<evidence type="ECO:0000313" key="3">
    <source>
        <dbReference type="Proteomes" id="UP001454036"/>
    </source>
</evidence>
<evidence type="ECO:0000313" key="2">
    <source>
        <dbReference type="EMBL" id="GAA0145192.1"/>
    </source>
</evidence>
<comment type="caution">
    <text evidence="2">The sequence shown here is derived from an EMBL/GenBank/DDBJ whole genome shotgun (WGS) entry which is preliminary data.</text>
</comment>
<evidence type="ECO:0000256" key="1">
    <source>
        <dbReference type="SAM" id="MobiDB-lite"/>
    </source>
</evidence>
<proteinExistence type="predicted"/>
<organism evidence="2 3">
    <name type="scientific">Lithospermum erythrorhizon</name>
    <name type="common">Purple gromwell</name>
    <name type="synonym">Lithospermum officinale var. erythrorhizon</name>
    <dbReference type="NCBI Taxonomy" id="34254"/>
    <lineage>
        <taxon>Eukaryota</taxon>
        <taxon>Viridiplantae</taxon>
        <taxon>Streptophyta</taxon>
        <taxon>Embryophyta</taxon>
        <taxon>Tracheophyta</taxon>
        <taxon>Spermatophyta</taxon>
        <taxon>Magnoliopsida</taxon>
        <taxon>eudicotyledons</taxon>
        <taxon>Gunneridae</taxon>
        <taxon>Pentapetalae</taxon>
        <taxon>asterids</taxon>
        <taxon>lamiids</taxon>
        <taxon>Boraginales</taxon>
        <taxon>Boraginaceae</taxon>
        <taxon>Boraginoideae</taxon>
        <taxon>Lithospermeae</taxon>
        <taxon>Lithospermum</taxon>
    </lineage>
</organism>
<reference evidence="2 3" key="1">
    <citation type="submission" date="2024-01" db="EMBL/GenBank/DDBJ databases">
        <title>The complete chloroplast genome sequence of Lithospermum erythrorhizon: insights into the phylogenetic relationship among Boraginaceae species and the maternal lineages of purple gromwells.</title>
        <authorList>
            <person name="Okada T."/>
            <person name="Watanabe K."/>
        </authorList>
    </citation>
    <scope>NUCLEOTIDE SEQUENCE [LARGE SCALE GENOMIC DNA]</scope>
</reference>
<accession>A0AAV3P0I5</accession>
<evidence type="ECO:0008006" key="4">
    <source>
        <dbReference type="Google" id="ProtNLM"/>
    </source>
</evidence>
<dbReference type="EMBL" id="BAABME010016258">
    <property type="protein sequence ID" value="GAA0145192.1"/>
    <property type="molecule type" value="Genomic_DNA"/>
</dbReference>
<feature type="region of interest" description="Disordered" evidence="1">
    <location>
        <begin position="124"/>
        <end position="151"/>
    </location>
</feature>
<name>A0AAV3P0I5_LITER</name>
<sequence>MDFVGNSIYQSKAFPARLFGNAFAYTFGLLEVTVICSMNPVKCLSGSPLLSNRLNCGSLNLLGRAVLSNQSVKGILVMVADGIRGPRGILMAVKDTTPPNTVPLAEMMGKRLIAFKKVKVVKMPSSPRHSTTAELPPRSSPGADLPTRSSPATVEPCPIYVVDLPYKPLSSSLLFYFSFFSYLSLLFDHRPPMLVLRARRADRL</sequence>
<keyword evidence="3" id="KW-1185">Reference proteome</keyword>
<dbReference type="Proteomes" id="UP001454036">
    <property type="component" value="Unassembled WGS sequence"/>
</dbReference>
<protein>
    <recommendedName>
        <fullName evidence="4">Ribosomal protein L14</fullName>
    </recommendedName>
</protein>